<keyword evidence="2" id="KW-0812">Transmembrane</keyword>
<accession>A0ABU4HWG9</accession>
<feature type="transmembrane region" description="Helical" evidence="2">
    <location>
        <begin position="77"/>
        <end position="102"/>
    </location>
</feature>
<keyword evidence="2" id="KW-0472">Membrane</keyword>
<organism evidence="4 5">
    <name type="scientific">Conexibacter stalactiti</name>
    <dbReference type="NCBI Taxonomy" id="1940611"/>
    <lineage>
        <taxon>Bacteria</taxon>
        <taxon>Bacillati</taxon>
        <taxon>Actinomycetota</taxon>
        <taxon>Thermoleophilia</taxon>
        <taxon>Solirubrobacterales</taxon>
        <taxon>Conexibacteraceae</taxon>
        <taxon>Conexibacter</taxon>
    </lineage>
</organism>
<reference evidence="5" key="1">
    <citation type="submission" date="2023-07" db="EMBL/GenBank/DDBJ databases">
        <title>Conexibacter stalactiti sp. nov., isolated from stalactites in a lava cave and emended description of the genus Conexibacter.</title>
        <authorList>
            <person name="Lee S.D."/>
        </authorList>
    </citation>
    <scope>NUCLEOTIDE SEQUENCE [LARGE SCALE GENOMIC DNA]</scope>
    <source>
        <strain evidence="5">KCTC 39840</strain>
    </source>
</reference>
<comment type="caution">
    <text evidence="4">The sequence shown here is derived from an EMBL/GenBank/DDBJ whole genome shotgun (WGS) entry which is preliminary data.</text>
</comment>
<feature type="chain" id="PRO_5046393458" description="DUF4129 domain-containing protein" evidence="3">
    <location>
        <begin position="26"/>
        <end position="162"/>
    </location>
</feature>
<feature type="compositionally biased region" description="Basic and acidic residues" evidence="1">
    <location>
        <begin position="31"/>
        <end position="41"/>
    </location>
</feature>
<feature type="signal peptide" evidence="3">
    <location>
        <begin position="1"/>
        <end position="25"/>
    </location>
</feature>
<evidence type="ECO:0000313" key="4">
    <source>
        <dbReference type="EMBL" id="MDW5597672.1"/>
    </source>
</evidence>
<evidence type="ECO:0000313" key="5">
    <source>
        <dbReference type="Proteomes" id="UP001284601"/>
    </source>
</evidence>
<evidence type="ECO:0000256" key="1">
    <source>
        <dbReference type="SAM" id="MobiDB-lite"/>
    </source>
</evidence>
<dbReference type="Proteomes" id="UP001284601">
    <property type="component" value="Unassembled WGS sequence"/>
</dbReference>
<dbReference type="RefSeq" id="WP_318600138.1">
    <property type="nucleotide sequence ID" value="NZ_JAWSTH010000097.1"/>
</dbReference>
<protein>
    <recommendedName>
        <fullName evidence="6">DUF4129 domain-containing protein</fullName>
    </recommendedName>
</protein>
<name>A0ABU4HWG9_9ACTN</name>
<feature type="region of interest" description="Disordered" evidence="1">
    <location>
        <begin position="25"/>
        <end position="72"/>
    </location>
</feature>
<evidence type="ECO:0000256" key="3">
    <source>
        <dbReference type="SAM" id="SignalP"/>
    </source>
</evidence>
<evidence type="ECO:0000256" key="2">
    <source>
        <dbReference type="SAM" id="Phobius"/>
    </source>
</evidence>
<evidence type="ECO:0008006" key="6">
    <source>
        <dbReference type="Google" id="ProtNLM"/>
    </source>
</evidence>
<sequence length="162" mass="17814">MRAFRRIVVALLLGGLLLAAAPAYSQSPPRGDSDLTERYPLGDRTLAQPAPQPSREPVGTSRSETPFDTGSEPWPPLLVLVAVPFAVAAVGLVLRSLSLDAVTRTQPRRRRRVGPTTYRLARLLGFRYSAWRDALVLRGVGERFGPVLKLRARHAGRARPTR</sequence>
<dbReference type="EMBL" id="JAWSTH010000097">
    <property type="protein sequence ID" value="MDW5597672.1"/>
    <property type="molecule type" value="Genomic_DNA"/>
</dbReference>
<keyword evidence="3" id="KW-0732">Signal</keyword>
<proteinExistence type="predicted"/>
<reference evidence="4 5" key="2">
    <citation type="submission" date="2023-10" db="EMBL/GenBank/DDBJ databases">
        <authorList>
            <person name="Han X.F."/>
        </authorList>
    </citation>
    <scope>NUCLEOTIDE SEQUENCE [LARGE SCALE GENOMIC DNA]</scope>
    <source>
        <strain evidence="4 5">KCTC 39840</strain>
    </source>
</reference>
<gene>
    <name evidence="4" type="ORF">R7226_25195</name>
</gene>
<keyword evidence="5" id="KW-1185">Reference proteome</keyword>
<keyword evidence="2" id="KW-1133">Transmembrane helix</keyword>